<keyword evidence="4" id="KW-0597">Phosphoprotein</keyword>
<dbReference type="PRINTS" id="PR00038">
    <property type="entry name" value="HTHLUXR"/>
</dbReference>
<dbReference type="CDD" id="cd06170">
    <property type="entry name" value="LuxR_C_like"/>
    <property type="match status" value="1"/>
</dbReference>
<protein>
    <submittedName>
        <fullName evidence="8">Two-component system response regulator</fullName>
    </submittedName>
</protein>
<comment type="caution">
    <text evidence="8">The sequence shown here is derived from an EMBL/GenBank/DDBJ whole genome shotgun (WGS) entry which is preliminary data.</text>
</comment>
<dbReference type="InterPro" id="IPR011006">
    <property type="entry name" value="CheY-like_superfamily"/>
</dbReference>
<evidence type="ECO:0000256" key="1">
    <source>
        <dbReference type="ARBA" id="ARBA00023015"/>
    </source>
</evidence>
<dbReference type="SMART" id="SM00421">
    <property type="entry name" value="HTH_LUXR"/>
    <property type="match status" value="1"/>
</dbReference>
<organism evidence="8 9">
    <name type="scientific">Nitrococcus mobilis Nb-231</name>
    <dbReference type="NCBI Taxonomy" id="314278"/>
    <lineage>
        <taxon>Bacteria</taxon>
        <taxon>Pseudomonadati</taxon>
        <taxon>Pseudomonadota</taxon>
        <taxon>Gammaproteobacteria</taxon>
        <taxon>Chromatiales</taxon>
        <taxon>Ectothiorhodospiraceae</taxon>
        <taxon>Nitrococcus</taxon>
    </lineage>
</organism>
<feature type="domain" description="Response regulatory" evidence="7">
    <location>
        <begin position="8"/>
        <end position="122"/>
    </location>
</feature>
<dbReference type="HOGENOM" id="CLU_000445_90_4_6"/>
<dbReference type="InterPro" id="IPR036388">
    <property type="entry name" value="WH-like_DNA-bd_sf"/>
</dbReference>
<keyword evidence="2" id="KW-0238">DNA-binding</keyword>
<feature type="modified residue" description="4-aspartylphosphate" evidence="4">
    <location>
        <position position="57"/>
    </location>
</feature>
<evidence type="ECO:0000256" key="2">
    <source>
        <dbReference type="ARBA" id="ARBA00023125"/>
    </source>
</evidence>
<evidence type="ECO:0000313" key="8">
    <source>
        <dbReference type="EMBL" id="EAR22727.1"/>
    </source>
</evidence>
<dbReference type="AlphaFoldDB" id="A4BNC8"/>
<dbReference type="STRING" id="314278.NB231_09753"/>
<gene>
    <name evidence="8" type="ORF">NB231_09753</name>
</gene>
<feature type="domain" description="HTH luxR-type" evidence="6">
    <location>
        <begin position="138"/>
        <end position="203"/>
    </location>
</feature>
<dbReference type="PANTHER" id="PTHR44688">
    <property type="entry name" value="DNA-BINDING TRANSCRIPTIONAL ACTIVATOR DEVR_DOSR"/>
    <property type="match status" value="1"/>
</dbReference>
<reference evidence="8 9" key="1">
    <citation type="submission" date="2006-02" db="EMBL/GenBank/DDBJ databases">
        <authorList>
            <person name="Waterbury J."/>
            <person name="Ferriera S."/>
            <person name="Johnson J."/>
            <person name="Kravitz S."/>
            <person name="Halpern A."/>
            <person name="Remington K."/>
            <person name="Beeson K."/>
            <person name="Tran B."/>
            <person name="Rogers Y.-H."/>
            <person name="Friedman R."/>
            <person name="Venter J.C."/>
        </authorList>
    </citation>
    <scope>NUCLEOTIDE SEQUENCE [LARGE SCALE GENOMIC DNA]</scope>
    <source>
        <strain evidence="8 9">Nb-231</strain>
    </source>
</reference>
<dbReference type="Pfam" id="PF00196">
    <property type="entry name" value="GerE"/>
    <property type="match status" value="1"/>
</dbReference>
<sequence length="234" mass="25969">MLTSDNPTVYVIDSDALIVATLQKLFSSVHIEAEYFNSADACLARIMRCSRGCILADASTPELCVATFQHRLSEDDIELPVIFLSKGSDVATAVDALKHGAADFLEKPFNDQMLLDAVHRAIEIDQVAAADRAARQTLRNRFDALTAREWEVLIPMIKGSSNRMIAGELGLSKKTVEAHRARIMRKTEATNLAELIRIALRIDLLGELTQRPFGRQRKDHPPVGLSSFLPESER</sequence>
<dbReference type="eggNOG" id="COG4566">
    <property type="taxonomic scope" value="Bacteria"/>
</dbReference>
<dbReference type="PROSITE" id="PS50043">
    <property type="entry name" value="HTH_LUXR_2"/>
    <property type="match status" value="1"/>
</dbReference>
<dbReference type="RefSeq" id="WP_005001992.1">
    <property type="nucleotide sequence ID" value="NZ_CH672427.1"/>
</dbReference>
<dbReference type="Proteomes" id="UP000003374">
    <property type="component" value="Unassembled WGS sequence"/>
</dbReference>
<proteinExistence type="predicted"/>
<dbReference type="Pfam" id="PF00072">
    <property type="entry name" value="Response_reg"/>
    <property type="match status" value="1"/>
</dbReference>
<feature type="region of interest" description="Disordered" evidence="5">
    <location>
        <begin position="213"/>
        <end position="234"/>
    </location>
</feature>
<evidence type="ECO:0000256" key="4">
    <source>
        <dbReference type="PROSITE-ProRule" id="PRU00169"/>
    </source>
</evidence>
<accession>A4BNC8</accession>
<dbReference type="EMBL" id="AAOF01000002">
    <property type="protein sequence ID" value="EAR22727.1"/>
    <property type="molecule type" value="Genomic_DNA"/>
</dbReference>
<dbReference type="GO" id="GO:0000160">
    <property type="term" value="P:phosphorelay signal transduction system"/>
    <property type="evidence" value="ECO:0007669"/>
    <property type="project" value="InterPro"/>
</dbReference>
<evidence type="ECO:0000256" key="5">
    <source>
        <dbReference type="SAM" id="MobiDB-lite"/>
    </source>
</evidence>
<dbReference type="SMART" id="SM00448">
    <property type="entry name" value="REC"/>
    <property type="match status" value="1"/>
</dbReference>
<dbReference type="Gene3D" id="1.10.10.10">
    <property type="entry name" value="Winged helix-like DNA-binding domain superfamily/Winged helix DNA-binding domain"/>
    <property type="match status" value="1"/>
</dbReference>
<dbReference type="PROSITE" id="PS50110">
    <property type="entry name" value="RESPONSE_REGULATORY"/>
    <property type="match status" value="1"/>
</dbReference>
<evidence type="ECO:0000259" key="7">
    <source>
        <dbReference type="PROSITE" id="PS50110"/>
    </source>
</evidence>
<dbReference type="GO" id="GO:0003677">
    <property type="term" value="F:DNA binding"/>
    <property type="evidence" value="ECO:0007669"/>
    <property type="project" value="UniProtKB-KW"/>
</dbReference>
<dbReference type="PANTHER" id="PTHR44688:SF16">
    <property type="entry name" value="DNA-BINDING TRANSCRIPTIONAL ACTIVATOR DEVR_DOSR"/>
    <property type="match status" value="1"/>
</dbReference>
<dbReference type="PROSITE" id="PS00622">
    <property type="entry name" value="HTH_LUXR_1"/>
    <property type="match status" value="1"/>
</dbReference>
<keyword evidence="3" id="KW-0804">Transcription</keyword>
<dbReference type="InterPro" id="IPR000792">
    <property type="entry name" value="Tscrpt_reg_LuxR_C"/>
</dbReference>
<name>A4BNC8_9GAMM</name>
<evidence type="ECO:0000259" key="6">
    <source>
        <dbReference type="PROSITE" id="PS50043"/>
    </source>
</evidence>
<dbReference type="InterPro" id="IPR001789">
    <property type="entry name" value="Sig_transdc_resp-reg_receiver"/>
</dbReference>
<dbReference type="Gene3D" id="3.40.50.2300">
    <property type="match status" value="1"/>
</dbReference>
<evidence type="ECO:0000313" key="9">
    <source>
        <dbReference type="Proteomes" id="UP000003374"/>
    </source>
</evidence>
<dbReference type="SUPFAM" id="SSF46894">
    <property type="entry name" value="C-terminal effector domain of the bipartite response regulators"/>
    <property type="match status" value="1"/>
</dbReference>
<keyword evidence="9" id="KW-1185">Reference proteome</keyword>
<keyword evidence="1" id="KW-0805">Transcription regulation</keyword>
<evidence type="ECO:0000256" key="3">
    <source>
        <dbReference type="ARBA" id="ARBA00023163"/>
    </source>
</evidence>
<dbReference type="SUPFAM" id="SSF52172">
    <property type="entry name" value="CheY-like"/>
    <property type="match status" value="1"/>
</dbReference>
<dbReference type="InterPro" id="IPR016032">
    <property type="entry name" value="Sig_transdc_resp-reg_C-effctor"/>
</dbReference>
<dbReference type="OrthoDB" id="9802186at2"/>
<dbReference type="GO" id="GO:0006355">
    <property type="term" value="P:regulation of DNA-templated transcription"/>
    <property type="evidence" value="ECO:0007669"/>
    <property type="project" value="InterPro"/>
</dbReference>